<dbReference type="PIRSF" id="PIRSF016557">
    <property type="entry name" value="Caps_synth_CpsB"/>
    <property type="match status" value="1"/>
</dbReference>
<dbReference type="Gene3D" id="3.20.20.140">
    <property type="entry name" value="Metal-dependent hydrolases"/>
    <property type="match status" value="1"/>
</dbReference>
<comment type="catalytic activity">
    <reaction evidence="4 5">
        <text>O-phospho-L-tyrosyl-[protein] + H2O = L-tyrosyl-[protein] + phosphate</text>
        <dbReference type="Rhea" id="RHEA:10684"/>
        <dbReference type="Rhea" id="RHEA-COMP:10136"/>
        <dbReference type="Rhea" id="RHEA-COMP:20101"/>
        <dbReference type="ChEBI" id="CHEBI:15377"/>
        <dbReference type="ChEBI" id="CHEBI:43474"/>
        <dbReference type="ChEBI" id="CHEBI:46858"/>
        <dbReference type="ChEBI" id="CHEBI:61978"/>
        <dbReference type="EC" id="3.1.3.48"/>
    </reaction>
</comment>
<protein>
    <recommendedName>
        <fullName evidence="5">Tyrosine-protein phosphatase</fullName>
        <ecNumber evidence="5">3.1.3.48</ecNumber>
    </recommendedName>
</protein>
<evidence type="ECO:0000256" key="4">
    <source>
        <dbReference type="ARBA" id="ARBA00051722"/>
    </source>
</evidence>
<dbReference type="GO" id="GO:0030145">
    <property type="term" value="F:manganese ion binding"/>
    <property type="evidence" value="ECO:0007669"/>
    <property type="project" value="UniProtKB-UniRule"/>
</dbReference>
<comment type="caution">
    <text evidence="6">The sequence shown here is derived from an EMBL/GenBank/DDBJ whole genome shotgun (WGS) entry which is preliminary data.</text>
</comment>
<dbReference type="RefSeq" id="WP_136369681.1">
    <property type="nucleotide sequence ID" value="NZ_SSOB01000010.1"/>
</dbReference>
<organism evidence="6 7">
    <name type="scientific">Cohnella fermenti</name>
    <dbReference type="NCBI Taxonomy" id="2565925"/>
    <lineage>
        <taxon>Bacteria</taxon>
        <taxon>Bacillati</taxon>
        <taxon>Bacillota</taxon>
        <taxon>Bacilli</taxon>
        <taxon>Bacillales</taxon>
        <taxon>Paenibacillaceae</taxon>
        <taxon>Cohnella</taxon>
    </lineage>
</organism>
<name>A0A4V3WFM1_9BACL</name>
<keyword evidence="2 5" id="KW-0378">Hydrolase</keyword>
<keyword evidence="3 5" id="KW-0904">Protein phosphatase</keyword>
<accession>A0A4V3WFM1</accession>
<dbReference type="SUPFAM" id="SSF89550">
    <property type="entry name" value="PHP domain-like"/>
    <property type="match status" value="1"/>
</dbReference>
<dbReference type="InterPro" id="IPR016667">
    <property type="entry name" value="Caps_polysacc_synth_CpsB/CapC"/>
</dbReference>
<proteinExistence type="inferred from homology"/>
<dbReference type="PANTHER" id="PTHR39181:SF1">
    <property type="entry name" value="TYROSINE-PROTEIN PHOSPHATASE YWQE"/>
    <property type="match status" value="1"/>
</dbReference>
<dbReference type="EC" id="3.1.3.48" evidence="5"/>
<dbReference type="Proteomes" id="UP000310636">
    <property type="component" value="Unassembled WGS sequence"/>
</dbReference>
<dbReference type="PANTHER" id="PTHR39181">
    <property type="entry name" value="TYROSINE-PROTEIN PHOSPHATASE YWQE"/>
    <property type="match status" value="1"/>
</dbReference>
<dbReference type="OrthoDB" id="9788539at2"/>
<evidence type="ECO:0000256" key="2">
    <source>
        <dbReference type="ARBA" id="ARBA00022801"/>
    </source>
</evidence>
<evidence type="ECO:0000256" key="5">
    <source>
        <dbReference type="PIRNR" id="PIRNR016557"/>
    </source>
</evidence>
<keyword evidence="7" id="KW-1185">Reference proteome</keyword>
<dbReference type="GO" id="GO:0004725">
    <property type="term" value="F:protein tyrosine phosphatase activity"/>
    <property type="evidence" value="ECO:0007669"/>
    <property type="project" value="UniProtKB-UniRule"/>
</dbReference>
<evidence type="ECO:0000313" key="6">
    <source>
        <dbReference type="EMBL" id="THF80842.1"/>
    </source>
</evidence>
<dbReference type="Pfam" id="PF19567">
    <property type="entry name" value="CpsB_CapC"/>
    <property type="match status" value="1"/>
</dbReference>
<evidence type="ECO:0000256" key="1">
    <source>
        <dbReference type="ARBA" id="ARBA00005750"/>
    </source>
</evidence>
<reference evidence="6 7" key="1">
    <citation type="submission" date="2019-04" db="EMBL/GenBank/DDBJ databases">
        <title>Cohnella sp. nov. isolated from preserved vegetables.</title>
        <authorList>
            <person name="Lin S.-Y."/>
            <person name="Hung M.-H."/>
            <person name="Young C.-C."/>
        </authorList>
    </citation>
    <scope>NUCLEOTIDE SEQUENCE [LARGE SCALE GENOMIC DNA]</scope>
    <source>
        <strain evidence="6 7">CC-MHH1044</strain>
    </source>
</reference>
<sequence length="258" mass="28861">MIDIHAHILPGIDDGAPDAEHSLAMARAAAAEGIRKIIATPHHANGVYTNPAGRVREAVAELNALLEREGIPLEVLPGQEIRVHNEMLDAWARGELLTLADSPYILLEMPSSRIPSKMFEWVHELRLLGLHPIIAHPERNAAIVKEPRRLGELIEAGCYGQVTTHSLLGGFGRKIEECAWTLCRSGMIQFLASDAHHLEHRGFRMKEALESLARNVEDRMQETMVRNSSNIVGDEAIIVETFSKVNVKWWRKLSNLFQ</sequence>
<dbReference type="InterPro" id="IPR016195">
    <property type="entry name" value="Pol/histidinol_Pase-like"/>
</dbReference>
<dbReference type="AlphaFoldDB" id="A0A4V3WFM1"/>
<dbReference type="EMBL" id="SSOB01000010">
    <property type="protein sequence ID" value="THF80842.1"/>
    <property type="molecule type" value="Genomic_DNA"/>
</dbReference>
<gene>
    <name evidence="6" type="ORF">E6C55_10205</name>
</gene>
<evidence type="ECO:0000313" key="7">
    <source>
        <dbReference type="Proteomes" id="UP000310636"/>
    </source>
</evidence>
<comment type="similarity">
    <text evidence="1 5">Belongs to the metallo-dependent hydrolases superfamily. CpsB/CapC family.</text>
</comment>
<evidence type="ECO:0000256" key="3">
    <source>
        <dbReference type="ARBA" id="ARBA00022912"/>
    </source>
</evidence>